<evidence type="ECO:0000256" key="9">
    <source>
        <dbReference type="ARBA" id="ARBA00022989"/>
    </source>
</evidence>
<dbReference type="EMBL" id="SMBK01000008">
    <property type="protein sequence ID" value="TCU36023.1"/>
    <property type="molecule type" value="Genomic_DNA"/>
</dbReference>
<gene>
    <name evidence="14" type="ORF">EV129_108109</name>
</gene>
<protein>
    <recommendedName>
        <fullName evidence="12">Molybdenum transport system permease</fullName>
    </recommendedName>
</protein>
<dbReference type="PROSITE" id="PS50928">
    <property type="entry name" value="ABC_TM1"/>
    <property type="match status" value="1"/>
</dbReference>
<evidence type="ECO:0000313" key="15">
    <source>
        <dbReference type="Proteomes" id="UP000295507"/>
    </source>
</evidence>
<evidence type="ECO:0000256" key="4">
    <source>
        <dbReference type="ARBA" id="ARBA00022448"/>
    </source>
</evidence>
<comment type="similarity">
    <text evidence="3 12">Belongs to the binding-protein-dependent transport system permease family. CysTW subfamily.</text>
</comment>
<evidence type="ECO:0000256" key="2">
    <source>
        <dbReference type="ARBA" id="ARBA00004429"/>
    </source>
</evidence>
<keyword evidence="10 11" id="KW-0472">Membrane</keyword>
<evidence type="ECO:0000256" key="5">
    <source>
        <dbReference type="ARBA" id="ARBA00022475"/>
    </source>
</evidence>
<dbReference type="Gene3D" id="1.10.3720.10">
    <property type="entry name" value="MetI-like"/>
    <property type="match status" value="1"/>
</dbReference>
<organism evidence="14 15">
    <name type="scientific">Rhizobium azibense</name>
    <dbReference type="NCBI Taxonomy" id="1136135"/>
    <lineage>
        <taxon>Bacteria</taxon>
        <taxon>Pseudomonadati</taxon>
        <taxon>Pseudomonadota</taxon>
        <taxon>Alphaproteobacteria</taxon>
        <taxon>Hyphomicrobiales</taxon>
        <taxon>Rhizobiaceae</taxon>
        <taxon>Rhizobium/Agrobacterium group</taxon>
        <taxon>Rhizobium</taxon>
    </lineage>
</organism>
<dbReference type="Proteomes" id="UP000295507">
    <property type="component" value="Unassembled WGS sequence"/>
</dbReference>
<dbReference type="GO" id="GO:0005886">
    <property type="term" value="C:plasma membrane"/>
    <property type="evidence" value="ECO:0007669"/>
    <property type="project" value="UniProtKB-SubCell"/>
</dbReference>
<evidence type="ECO:0000256" key="10">
    <source>
        <dbReference type="ARBA" id="ARBA00023136"/>
    </source>
</evidence>
<keyword evidence="6 12" id="KW-0500">Molybdenum</keyword>
<evidence type="ECO:0000256" key="12">
    <source>
        <dbReference type="RuleBase" id="RU365097"/>
    </source>
</evidence>
<dbReference type="SUPFAM" id="SSF161098">
    <property type="entry name" value="MetI-like"/>
    <property type="match status" value="1"/>
</dbReference>
<evidence type="ECO:0000256" key="1">
    <source>
        <dbReference type="ARBA" id="ARBA00002949"/>
    </source>
</evidence>
<feature type="transmembrane region" description="Helical" evidence="11">
    <location>
        <begin position="69"/>
        <end position="91"/>
    </location>
</feature>
<feature type="transmembrane region" description="Helical" evidence="11">
    <location>
        <begin position="103"/>
        <end position="128"/>
    </location>
</feature>
<evidence type="ECO:0000256" key="3">
    <source>
        <dbReference type="ARBA" id="ARBA00007069"/>
    </source>
</evidence>
<accession>A0A4R3RJW7</accession>
<dbReference type="FunFam" id="1.10.3720.10:FF:000018">
    <property type="entry name" value="Molybdenum transport system permease"/>
    <property type="match status" value="1"/>
</dbReference>
<comment type="subcellular location">
    <subcellularLocation>
        <location evidence="2 12">Cell inner membrane</location>
        <topology evidence="2 12">Multi-pass membrane protein</topology>
    </subcellularLocation>
    <subcellularLocation>
        <location evidence="11">Cell membrane</location>
        <topology evidence="11">Multi-pass membrane protein</topology>
    </subcellularLocation>
</comment>
<keyword evidence="8 11" id="KW-0812">Transmembrane</keyword>
<evidence type="ECO:0000256" key="7">
    <source>
        <dbReference type="ARBA" id="ARBA00022519"/>
    </source>
</evidence>
<dbReference type="PANTHER" id="PTHR30183">
    <property type="entry name" value="MOLYBDENUM TRANSPORT SYSTEM PERMEASE PROTEIN MODB"/>
    <property type="match status" value="1"/>
</dbReference>
<dbReference type="InterPro" id="IPR011867">
    <property type="entry name" value="ModB_ABC"/>
</dbReference>
<comment type="caution">
    <text evidence="14">The sequence shown here is derived from an EMBL/GenBank/DDBJ whole genome shotgun (WGS) entry which is preliminary data.</text>
</comment>
<dbReference type="NCBIfam" id="TIGR02141">
    <property type="entry name" value="modB_ABC"/>
    <property type="match status" value="1"/>
</dbReference>
<feature type="transmembrane region" description="Helical" evidence="11">
    <location>
        <begin position="28"/>
        <end position="57"/>
    </location>
</feature>
<feature type="transmembrane region" description="Helical" evidence="11">
    <location>
        <begin position="218"/>
        <end position="240"/>
    </location>
</feature>
<proteinExistence type="inferred from homology"/>
<sequence length="250" mass="26612">MSGDFILQLRTGFLETPNLDFGLSNDEWTAILLSLRVSVVAMLASLPLGIAVALLLARGRFHGKAVVNGIVHLPLILPPVVTGFILLILFGRRGPIGSFLDQYFGIVFSFRWTGAALACAVMGFPLMVRSIRLSIEAIDRRIEEAAGTLGASPLWVFLTVTLPLTAPGIVVGMILSFAKAMGEFGATITFVSNIPGETQTLSAAIYTFTQVPGGDAGAMRLTLVAIVISMAALLTSEFMANLAGRRMDPE</sequence>
<dbReference type="GO" id="GO:0015098">
    <property type="term" value="F:molybdate ion transmembrane transporter activity"/>
    <property type="evidence" value="ECO:0007669"/>
    <property type="project" value="UniProtKB-UniRule"/>
</dbReference>
<feature type="transmembrane region" description="Helical" evidence="11">
    <location>
        <begin position="149"/>
        <end position="175"/>
    </location>
</feature>
<dbReference type="CDD" id="cd06261">
    <property type="entry name" value="TM_PBP2"/>
    <property type="match status" value="1"/>
</dbReference>
<keyword evidence="9 11" id="KW-1133">Transmembrane helix</keyword>
<keyword evidence="4 11" id="KW-0813">Transport</keyword>
<comment type="function">
    <text evidence="1 12">Part of the binding-protein-dependent transport system for molybdenum; probably responsible for the translocation of the substrate across the membrane.</text>
</comment>
<dbReference type="PANTHER" id="PTHR30183:SF3">
    <property type="entry name" value="MOLYBDENUM TRANSPORT SYSTEM PERMEASE PROTEIN MODB"/>
    <property type="match status" value="1"/>
</dbReference>
<dbReference type="InterPro" id="IPR035906">
    <property type="entry name" value="MetI-like_sf"/>
</dbReference>
<evidence type="ECO:0000256" key="11">
    <source>
        <dbReference type="RuleBase" id="RU363032"/>
    </source>
</evidence>
<reference evidence="14 15" key="1">
    <citation type="submission" date="2019-03" db="EMBL/GenBank/DDBJ databases">
        <title>Genomic Encyclopedia of Type Strains, Phase IV (KMG-V): Genome sequencing to study the core and pangenomes of soil and plant-associated prokaryotes.</title>
        <authorList>
            <person name="Whitman W."/>
        </authorList>
    </citation>
    <scope>NUCLEOTIDE SEQUENCE [LARGE SCALE GENOMIC DNA]</scope>
    <source>
        <strain evidence="14 15">IE4868</strain>
    </source>
</reference>
<evidence type="ECO:0000256" key="6">
    <source>
        <dbReference type="ARBA" id="ARBA00022505"/>
    </source>
</evidence>
<dbReference type="Pfam" id="PF00528">
    <property type="entry name" value="BPD_transp_1"/>
    <property type="match status" value="1"/>
</dbReference>
<keyword evidence="5" id="KW-1003">Cell membrane</keyword>
<evidence type="ECO:0000256" key="8">
    <source>
        <dbReference type="ARBA" id="ARBA00022692"/>
    </source>
</evidence>
<name>A0A4R3RJW7_9HYPH</name>
<keyword evidence="7 12" id="KW-0997">Cell inner membrane</keyword>
<dbReference type="AlphaFoldDB" id="A0A4R3RJW7"/>
<evidence type="ECO:0000259" key="13">
    <source>
        <dbReference type="PROSITE" id="PS50928"/>
    </source>
</evidence>
<dbReference type="NCBIfam" id="NF006939">
    <property type="entry name" value="PRK09421.1"/>
    <property type="match status" value="1"/>
</dbReference>
<feature type="domain" description="ABC transmembrane type-1" evidence="13">
    <location>
        <begin position="31"/>
        <end position="234"/>
    </location>
</feature>
<dbReference type="InterPro" id="IPR000515">
    <property type="entry name" value="MetI-like"/>
</dbReference>
<evidence type="ECO:0000313" key="14">
    <source>
        <dbReference type="EMBL" id="TCU36023.1"/>
    </source>
</evidence>